<sequence length="96" mass="10306">MDEFPEPANLRFLRLLVTVLTTVMIVGLLVVVTLLVQRLRVPDIPVPEALTLPEGATPHAVTQGPGWWAVVTEGGRILIFDGAGALLDEVAVTLPE</sequence>
<evidence type="ECO:0000313" key="4">
    <source>
        <dbReference type="Proteomes" id="UP000245839"/>
    </source>
</evidence>
<dbReference type="EMBL" id="QGDJ01000007">
    <property type="protein sequence ID" value="PWJ16982.1"/>
    <property type="molecule type" value="Genomic_DNA"/>
</dbReference>
<keyword evidence="1" id="KW-1133">Transmembrane helix</keyword>
<protein>
    <submittedName>
        <fullName evidence="3">Uncharacterized protein</fullName>
    </submittedName>
</protein>
<accession>A0A2Y9B069</accession>
<organism evidence="3 5">
    <name type="scientific">Jannaschia seohaensis</name>
    <dbReference type="NCBI Taxonomy" id="475081"/>
    <lineage>
        <taxon>Bacteria</taxon>
        <taxon>Pseudomonadati</taxon>
        <taxon>Pseudomonadota</taxon>
        <taxon>Alphaproteobacteria</taxon>
        <taxon>Rhodobacterales</taxon>
        <taxon>Roseobacteraceae</taxon>
        <taxon>Jannaschia</taxon>
    </lineage>
</organism>
<keyword evidence="1" id="KW-0812">Transmembrane</keyword>
<evidence type="ECO:0000313" key="2">
    <source>
        <dbReference type="EMBL" id="PWJ16982.1"/>
    </source>
</evidence>
<evidence type="ECO:0000256" key="1">
    <source>
        <dbReference type="SAM" id="Phobius"/>
    </source>
</evidence>
<dbReference type="InterPro" id="IPR045519">
    <property type="entry name" value="DUF6476"/>
</dbReference>
<name>A0A2Y9B069_9RHOB</name>
<dbReference type="EMBL" id="UETC01000007">
    <property type="protein sequence ID" value="SSA48277.1"/>
    <property type="molecule type" value="Genomic_DNA"/>
</dbReference>
<keyword evidence="4" id="KW-1185">Reference proteome</keyword>
<evidence type="ECO:0000313" key="3">
    <source>
        <dbReference type="EMBL" id="SSA48277.1"/>
    </source>
</evidence>
<dbReference type="Proteomes" id="UP000251571">
    <property type="component" value="Unassembled WGS sequence"/>
</dbReference>
<proteinExistence type="predicted"/>
<evidence type="ECO:0000313" key="5">
    <source>
        <dbReference type="Proteomes" id="UP000251571"/>
    </source>
</evidence>
<keyword evidence="1" id="KW-0472">Membrane</keyword>
<dbReference type="AlphaFoldDB" id="A0A2Y9B069"/>
<reference evidence="2 4" key="2">
    <citation type="submission" date="2018-03" db="EMBL/GenBank/DDBJ databases">
        <title>Genomic Encyclopedia of Archaeal and Bacterial Type Strains, Phase II (KMG-II): from individual species to whole genera.</title>
        <authorList>
            <person name="Goeker M."/>
        </authorList>
    </citation>
    <scope>NUCLEOTIDE SEQUENCE [LARGE SCALE GENOMIC DNA]</scope>
    <source>
        <strain evidence="2 4">DSM 25227</strain>
    </source>
</reference>
<dbReference type="Pfam" id="PF20082">
    <property type="entry name" value="DUF6476"/>
    <property type="match status" value="1"/>
</dbReference>
<reference evidence="3 5" key="1">
    <citation type="submission" date="2016-10" db="EMBL/GenBank/DDBJ databases">
        <authorList>
            <person name="Cai Z."/>
        </authorList>
    </citation>
    <scope>NUCLEOTIDE SEQUENCE [LARGE SCALE GENOMIC DNA]</scope>
    <source>
        <strain evidence="3 5">DSM 25227</strain>
    </source>
</reference>
<gene>
    <name evidence="2" type="ORF">BCF38_10795</name>
    <name evidence="3" type="ORF">SAMN05421539_10795</name>
</gene>
<dbReference type="OrthoDB" id="7872651at2"/>
<feature type="transmembrane region" description="Helical" evidence="1">
    <location>
        <begin position="12"/>
        <end position="36"/>
    </location>
</feature>
<dbReference type="Proteomes" id="UP000245839">
    <property type="component" value="Unassembled WGS sequence"/>
</dbReference>
<dbReference type="RefSeq" id="WP_109565128.1">
    <property type="nucleotide sequence ID" value="NZ_QGDJ01000007.1"/>
</dbReference>